<keyword evidence="7" id="KW-1185">Reference proteome</keyword>
<dbReference type="STRING" id="1109443.G4TLA4"/>
<comment type="caution">
    <text evidence="6">The sequence shown here is derived from an EMBL/GenBank/DDBJ whole genome shotgun (WGS) entry which is preliminary data.</text>
</comment>
<feature type="transmembrane region" description="Helical" evidence="5">
    <location>
        <begin position="99"/>
        <end position="119"/>
    </location>
</feature>
<evidence type="ECO:0000313" key="7">
    <source>
        <dbReference type="Proteomes" id="UP000007148"/>
    </source>
</evidence>
<feature type="transmembrane region" description="Helical" evidence="5">
    <location>
        <begin position="126"/>
        <end position="144"/>
    </location>
</feature>
<evidence type="ECO:0000256" key="1">
    <source>
        <dbReference type="ARBA" id="ARBA00004141"/>
    </source>
</evidence>
<dbReference type="OrthoDB" id="10021397at2759"/>
<feature type="transmembrane region" description="Helical" evidence="5">
    <location>
        <begin position="156"/>
        <end position="177"/>
    </location>
</feature>
<dbReference type="SUPFAM" id="SSF103473">
    <property type="entry name" value="MFS general substrate transporter"/>
    <property type="match status" value="1"/>
</dbReference>
<feature type="transmembrane region" description="Helical" evidence="5">
    <location>
        <begin position="63"/>
        <end position="87"/>
    </location>
</feature>
<proteinExistence type="predicted"/>
<dbReference type="EMBL" id="CAFZ01000147">
    <property type="protein sequence ID" value="CCA72089.1"/>
    <property type="molecule type" value="Genomic_DNA"/>
</dbReference>
<feature type="transmembrane region" description="Helical" evidence="5">
    <location>
        <begin position="261"/>
        <end position="283"/>
    </location>
</feature>
<keyword evidence="3 5" id="KW-1133">Transmembrane helix</keyword>
<dbReference type="eggNOG" id="KOG0254">
    <property type="taxonomic scope" value="Eukaryota"/>
</dbReference>
<dbReference type="Proteomes" id="UP000007148">
    <property type="component" value="Unassembled WGS sequence"/>
</dbReference>
<sequence length="300" mass="31915">MITLFLIPLQWGGNTREWNDPVVIGLLAGFGALLILFLLWEWHMGDYAITPFKMFNNRTQSGASIELFFIFFAFLLAVIYLPFLYQAKGRTAVQSGIDIIPLQIATVMGTAVSSGIIRATGKYKPWLIAGPWFGAIAGGLLFTVDVHTSNAKLIGYQIIFGFGVGSAFQNTLIAIQAEFNDQPELIPQASAVASFAQLVGGTLGIAIAGTIFSNQLVRNLSGPIGDALGPQLVRAVRQSVTVVFALPAELRQPVVDAYVDAVATMFIVIVPALGVAGIAAFAIRDWNLKERGGAAGGAAA</sequence>
<dbReference type="PANTHER" id="PTHR23501:SF198">
    <property type="entry name" value="AZOLE RESISTANCE PROTEIN 1-RELATED"/>
    <property type="match status" value="1"/>
</dbReference>
<dbReference type="InParanoid" id="G4TLA4"/>
<evidence type="ECO:0000256" key="3">
    <source>
        <dbReference type="ARBA" id="ARBA00022989"/>
    </source>
</evidence>
<name>G4TLA4_SERID</name>
<dbReference type="OMA" id="WINLRTV"/>
<protein>
    <submittedName>
        <fullName evidence="6">Probable DHA14-like major facilitator ABC transporter</fullName>
    </submittedName>
</protein>
<evidence type="ECO:0000313" key="6">
    <source>
        <dbReference type="EMBL" id="CCA72089.1"/>
    </source>
</evidence>
<gene>
    <name evidence="6" type="ORF">PIIN_06025</name>
</gene>
<evidence type="ECO:0000256" key="5">
    <source>
        <dbReference type="SAM" id="Phobius"/>
    </source>
</evidence>
<dbReference type="PANTHER" id="PTHR23501">
    <property type="entry name" value="MAJOR FACILITATOR SUPERFAMILY"/>
    <property type="match status" value="1"/>
</dbReference>
<dbReference type="GO" id="GO:0005886">
    <property type="term" value="C:plasma membrane"/>
    <property type="evidence" value="ECO:0007669"/>
    <property type="project" value="TreeGrafter"/>
</dbReference>
<dbReference type="InterPro" id="IPR036259">
    <property type="entry name" value="MFS_trans_sf"/>
</dbReference>
<feature type="transmembrane region" description="Helical" evidence="5">
    <location>
        <begin position="22"/>
        <end position="42"/>
    </location>
</feature>
<dbReference type="Gene3D" id="1.20.1250.20">
    <property type="entry name" value="MFS general substrate transporter like domains"/>
    <property type="match status" value="1"/>
</dbReference>
<dbReference type="HOGENOM" id="CLU_000960_8_0_1"/>
<keyword evidence="2 5" id="KW-0812">Transmembrane</keyword>
<evidence type="ECO:0000256" key="4">
    <source>
        <dbReference type="ARBA" id="ARBA00023136"/>
    </source>
</evidence>
<accession>G4TLA4</accession>
<dbReference type="GO" id="GO:0022857">
    <property type="term" value="F:transmembrane transporter activity"/>
    <property type="evidence" value="ECO:0007669"/>
    <property type="project" value="TreeGrafter"/>
</dbReference>
<keyword evidence="4 5" id="KW-0472">Membrane</keyword>
<reference evidence="6 7" key="1">
    <citation type="journal article" date="2011" name="PLoS Pathog.">
        <title>Endophytic Life Strategies Decoded by Genome and Transcriptome Analyses of the Mutualistic Root Symbiont Piriformospora indica.</title>
        <authorList>
            <person name="Zuccaro A."/>
            <person name="Lahrmann U."/>
            <person name="Guldener U."/>
            <person name="Langen G."/>
            <person name="Pfiffi S."/>
            <person name="Biedenkopf D."/>
            <person name="Wong P."/>
            <person name="Samans B."/>
            <person name="Grimm C."/>
            <person name="Basiewicz M."/>
            <person name="Murat C."/>
            <person name="Martin F."/>
            <person name="Kogel K.H."/>
        </authorList>
    </citation>
    <scope>NUCLEOTIDE SEQUENCE [LARGE SCALE GENOMIC DNA]</scope>
    <source>
        <strain evidence="6 7">DSM 11827</strain>
    </source>
</reference>
<comment type="subcellular location">
    <subcellularLocation>
        <location evidence="1">Membrane</location>
        <topology evidence="1">Multi-pass membrane protein</topology>
    </subcellularLocation>
</comment>
<evidence type="ECO:0000256" key="2">
    <source>
        <dbReference type="ARBA" id="ARBA00022692"/>
    </source>
</evidence>
<organism evidence="6 7">
    <name type="scientific">Serendipita indica (strain DSM 11827)</name>
    <name type="common">Root endophyte fungus</name>
    <name type="synonym">Piriformospora indica</name>
    <dbReference type="NCBI Taxonomy" id="1109443"/>
    <lineage>
        <taxon>Eukaryota</taxon>
        <taxon>Fungi</taxon>
        <taxon>Dikarya</taxon>
        <taxon>Basidiomycota</taxon>
        <taxon>Agaricomycotina</taxon>
        <taxon>Agaricomycetes</taxon>
        <taxon>Sebacinales</taxon>
        <taxon>Serendipitaceae</taxon>
        <taxon>Serendipita</taxon>
    </lineage>
</organism>
<dbReference type="AlphaFoldDB" id="G4TLA4"/>
<feature type="transmembrane region" description="Helical" evidence="5">
    <location>
        <begin position="189"/>
        <end position="212"/>
    </location>
</feature>